<dbReference type="PRINTS" id="PR00420">
    <property type="entry name" value="RNGMNOXGNASE"/>
</dbReference>
<evidence type="ECO:0000313" key="4">
    <source>
        <dbReference type="EMBL" id="MDP9848589.1"/>
    </source>
</evidence>
<dbReference type="RefSeq" id="WP_307565993.1">
    <property type="nucleotide sequence ID" value="NZ_JAUSQU010000001.1"/>
</dbReference>
<evidence type="ECO:0000256" key="2">
    <source>
        <dbReference type="ARBA" id="ARBA00023027"/>
    </source>
</evidence>
<gene>
    <name evidence="4" type="ORF">J2853_007800</name>
</gene>
<organism evidence="4 5">
    <name type="scientific">Streptosporangium lutulentum</name>
    <dbReference type="NCBI Taxonomy" id="1461250"/>
    <lineage>
        <taxon>Bacteria</taxon>
        <taxon>Bacillati</taxon>
        <taxon>Actinomycetota</taxon>
        <taxon>Actinomycetes</taxon>
        <taxon>Streptosporangiales</taxon>
        <taxon>Streptosporangiaceae</taxon>
        <taxon>Streptosporangium</taxon>
    </lineage>
</organism>
<dbReference type="InterPro" id="IPR036188">
    <property type="entry name" value="FAD/NAD-bd_sf"/>
</dbReference>
<dbReference type="PANTHER" id="PTHR43476:SF4">
    <property type="entry name" value="BLR0106 PROTEIN"/>
    <property type="match status" value="1"/>
</dbReference>
<dbReference type="InterPro" id="IPR050631">
    <property type="entry name" value="PheA/TfdB_FAD_monoxygenase"/>
</dbReference>
<dbReference type="PANTHER" id="PTHR43476">
    <property type="entry name" value="3-(3-HYDROXY-PHENYL)PROPIONATE/3-HYDROXYCINNAMIC ACID HYDROXYLASE"/>
    <property type="match status" value="1"/>
</dbReference>
<sequence length="219" mass="22142">MPEETFHAVQADASVAGASVTGASEAGASAINASVAGVSVPDASVDVVVVGGGPVGMLLAVELALRGIRPVVLERLSTPSGESKAGTLHARTAQTLNRRGLLDAVGRSSYGSVRFHFSGMFELDLGTVAGEGPTLVGSPQARAEQVFTDRATELGAEIRRGHEVAGLAQDAGRVTLTVDGPAGPYELTARYVVGADGARSAVRRLAGIPFTGTGPASRP</sequence>
<proteinExistence type="predicted"/>
<evidence type="ECO:0000259" key="3">
    <source>
        <dbReference type="Pfam" id="PF01494"/>
    </source>
</evidence>
<dbReference type="Proteomes" id="UP001225356">
    <property type="component" value="Unassembled WGS sequence"/>
</dbReference>
<evidence type="ECO:0000256" key="1">
    <source>
        <dbReference type="ARBA" id="ARBA00023002"/>
    </source>
</evidence>
<keyword evidence="2" id="KW-0520">NAD</keyword>
<name>A0ABT9QRM4_9ACTN</name>
<comment type="caution">
    <text evidence="4">The sequence shown here is derived from an EMBL/GenBank/DDBJ whole genome shotgun (WGS) entry which is preliminary data.</text>
</comment>
<keyword evidence="5" id="KW-1185">Reference proteome</keyword>
<feature type="domain" description="FAD-binding" evidence="3">
    <location>
        <begin position="45"/>
        <end position="215"/>
    </location>
</feature>
<protein>
    <submittedName>
        <fullName evidence="4">2-polyprenyl-6-methoxyphenol hydroxylase-like FAD-dependent oxidoreductase</fullName>
    </submittedName>
</protein>
<keyword evidence="1" id="KW-0560">Oxidoreductase</keyword>
<dbReference type="Pfam" id="PF01494">
    <property type="entry name" value="FAD_binding_3"/>
    <property type="match status" value="1"/>
</dbReference>
<dbReference type="EMBL" id="JAUSQU010000001">
    <property type="protein sequence ID" value="MDP9848589.1"/>
    <property type="molecule type" value="Genomic_DNA"/>
</dbReference>
<accession>A0ABT9QRM4</accession>
<dbReference type="Gene3D" id="3.50.50.60">
    <property type="entry name" value="FAD/NAD(P)-binding domain"/>
    <property type="match status" value="1"/>
</dbReference>
<evidence type="ECO:0000313" key="5">
    <source>
        <dbReference type="Proteomes" id="UP001225356"/>
    </source>
</evidence>
<reference evidence="4 5" key="1">
    <citation type="submission" date="2023-07" db="EMBL/GenBank/DDBJ databases">
        <title>Sequencing the genomes of 1000 actinobacteria strains.</title>
        <authorList>
            <person name="Klenk H.-P."/>
        </authorList>
    </citation>
    <scope>NUCLEOTIDE SEQUENCE [LARGE SCALE GENOMIC DNA]</scope>
    <source>
        <strain evidence="4 5">DSM 46740</strain>
    </source>
</reference>
<dbReference type="InterPro" id="IPR002938">
    <property type="entry name" value="FAD-bd"/>
</dbReference>
<dbReference type="SUPFAM" id="SSF51905">
    <property type="entry name" value="FAD/NAD(P)-binding domain"/>
    <property type="match status" value="1"/>
</dbReference>